<evidence type="ECO:0000256" key="1">
    <source>
        <dbReference type="SAM" id="MobiDB-lite"/>
    </source>
</evidence>
<name>A0A2I0A5J9_9ASPA</name>
<accession>A0A2I0A5J9</accession>
<feature type="region of interest" description="Disordered" evidence="1">
    <location>
        <begin position="61"/>
        <end position="92"/>
    </location>
</feature>
<dbReference type="Pfam" id="PF03732">
    <property type="entry name" value="Retrotrans_gag"/>
    <property type="match status" value="1"/>
</dbReference>
<evidence type="ECO:0000313" key="3">
    <source>
        <dbReference type="EMBL" id="PKA50813.1"/>
    </source>
</evidence>
<dbReference type="EMBL" id="KZ452016">
    <property type="protein sequence ID" value="PKA50813.1"/>
    <property type="molecule type" value="Genomic_DNA"/>
</dbReference>
<dbReference type="AlphaFoldDB" id="A0A2I0A5J9"/>
<feature type="compositionally biased region" description="Basic and acidic residues" evidence="1">
    <location>
        <begin position="61"/>
        <end position="75"/>
    </location>
</feature>
<dbReference type="Proteomes" id="UP000236161">
    <property type="component" value="Unassembled WGS sequence"/>
</dbReference>
<sequence length="217" mass="25979">MPTRSGLEYTRSSSPIPMDPKLETILTTLMARIDCLDDIKIKLDEMSDRVARIEVERRTHTSEIEVDQPRREPTVRRPIHQPTGQAYEPRDPDENYLRSIKVEAPNFDGTLDPKAYIEWEDGMNHYFQWYIMSEQRKVMFDKMKLTLQARLFISNVQSLRQRRGLEPIEYLNEFKAIMREKYVPITYHDRLHDQWQRLTQGTRSVTEYIAKFDEFMM</sequence>
<organism evidence="3 4">
    <name type="scientific">Apostasia shenzhenica</name>
    <dbReference type="NCBI Taxonomy" id="1088818"/>
    <lineage>
        <taxon>Eukaryota</taxon>
        <taxon>Viridiplantae</taxon>
        <taxon>Streptophyta</taxon>
        <taxon>Embryophyta</taxon>
        <taxon>Tracheophyta</taxon>
        <taxon>Spermatophyta</taxon>
        <taxon>Magnoliopsida</taxon>
        <taxon>Liliopsida</taxon>
        <taxon>Asparagales</taxon>
        <taxon>Orchidaceae</taxon>
        <taxon>Apostasioideae</taxon>
        <taxon>Apostasia</taxon>
    </lineage>
</organism>
<evidence type="ECO:0000259" key="2">
    <source>
        <dbReference type="Pfam" id="PF03732"/>
    </source>
</evidence>
<gene>
    <name evidence="3" type="ORF">AXF42_Ash021165</name>
</gene>
<feature type="domain" description="Retrotransposon gag" evidence="2">
    <location>
        <begin position="149"/>
        <end position="216"/>
    </location>
</feature>
<dbReference type="PANTHER" id="PTHR35046:SF9">
    <property type="entry name" value="RNA-DIRECTED DNA POLYMERASE"/>
    <property type="match status" value="1"/>
</dbReference>
<protein>
    <recommendedName>
        <fullName evidence="2">Retrotransposon gag domain-containing protein</fullName>
    </recommendedName>
</protein>
<keyword evidence="4" id="KW-1185">Reference proteome</keyword>
<reference evidence="3 4" key="1">
    <citation type="journal article" date="2017" name="Nature">
        <title>The Apostasia genome and the evolution of orchids.</title>
        <authorList>
            <person name="Zhang G.Q."/>
            <person name="Liu K.W."/>
            <person name="Li Z."/>
            <person name="Lohaus R."/>
            <person name="Hsiao Y.Y."/>
            <person name="Niu S.C."/>
            <person name="Wang J.Y."/>
            <person name="Lin Y.C."/>
            <person name="Xu Q."/>
            <person name="Chen L.J."/>
            <person name="Yoshida K."/>
            <person name="Fujiwara S."/>
            <person name="Wang Z.W."/>
            <person name="Zhang Y.Q."/>
            <person name="Mitsuda N."/>
            <person name="Wang M."/>
            <person name="Liu G.H."/>
            <person name="Pecoraro L."/>
            <person name="Huang H.X."/>
            <person name="Xiao X.J."/>
            <person name="Lin M."/>
            <person name="Wu X.Y."/>
            <person name="Wu W.L."/>
            <person name="Chen Y.Y."/>
            <person name="Chang S.B."/>
            <person name="Sakamoto S."/>
            <person name="Ohme-Takagi M."/>
            <person name="Yagi M."/>
            <person name="Zeng S.J."/>
            <person name="Shen C.Y."/>
            <person name="Yeh C.M."/>
            <person name="Luo Y.B."/>
            <person name="Tsai W.C."/>
            <person name="Van de Peer Y."/>
            <person name="Liu Z.J."/>
        </authorList>
    </citation>
    <scope>NUCLEOTIDE SEQUENCE [LARGE SCALE GENOMIC DNA]</scope>
    <source>
        <strain evidence="4">cv. Shenzhen</strain>
        <tissue evidence="3">Stem</tissue>
    </source>
</reference>
<proteinExistence type="predicted"/>
<dbReference type="InterPro" id="IPR005162">
    <property type="entry name" value="Retrotrans_gag_dom"/>
</dbReference>
<dbReference type="OrthoDB" id="1166507at2759"/>
<dbReference type="PANTHER" id="PTHR35046">
    <property type="entry name" value="ZINC KNUCKLE (CCHC-TYPE) FAMILY PROTEIN"/>
    <property type="match status" value="1"/>
</dbReference>
<evidence type="ECO:0000313" key="4">
    <source>
        <dbReference type="Proteomes" id="UP000236161"/>
    </source>
</evidence>